<protein>
    <submittedName>
        <fullName evidence="2">Uncharacterized protein</fullName>
    </submittedName>
</protein>
<keyword evidence="3" id="KW-1185">Reference proteome</keyword>
<feature type="region of interest" description="Disordered" evidence="1">
    <location>
        <begin position="99"/>
        <end position="202"/>
    </location>
</feature>
<dbReference type="AlphaFoldDB" id="A0AAD4ESI6"/>
<dbReference type="EMBL" id="JAHCVI010000006">
    <property type="protein sequence ID" value="KAG7284558.1"/>
    <property type="molecule type" value="Genomic_DNA"/>
</dbReference>
<reference evidence="2" key="1">
    <citation type="submission" date="2023-02" db="EMBL/GenBank/DDBJ databases">
        <authorList>
            <person name="Palmer J.M."/>
        </authorList>
    </citation>
    <scope>NUCLEOTIDE SEQUENCE</scope>
    <source>
        <strain evidence="2">FW57</strain>
    </source>
</reference>
<gene>
    <name evidence="2" type="ORF">NEMBOFW57_010936</name>
</gene>
<organism evidence="2 3">
    <name type="scientific">Staphylotrichum longicolle</name>
    <dbReference type="NCBI Taxonomy" id="669026"/>
    <lineage>
        <taxon>Eukaryota</taxon>
        <taxon>Fungi</taxon>
        <taxon>Dikarya</taxon>
        <taxon>Ascomycota</taxon>
        <taxon>Pezizomycotina</taxon>
        <taxon>Sordariomycetes</taxon>
        <taxon>Sordariomycetidae</taxon>
        <taxon>Sordariales</taxon>
        <taxon>Chaetomiaceae</taxon>
        <taxon>Staphylotrichum</taxon>
    </lineage>
</organism>
<evidence type="ECO:0000313" key="2">
    <source>
        <dbReference type="EMBL" id="KAG7284558.1"/>
    </source>
</evidence>
<proteinExistence type="predicted"/>
<dbReference type="Proteomes" id="UP001197093">
    <property type="component" value="Unassembled WGS sequence"/>
</dbReference>
<evidence type="ECO:0000313" key="3">
    <source>
        <dbReference type="Proteomes" id="UP001197093"/>
    </source>
</evidence>
<evidence type="ECO:0000256" key="1">
    <source>
        <dbReference type="SAM" id="MobiDB-lite"/>
    </source>
</evidence>
<comment type="caution">
    <text evidence="2">The sequence shown here is derived from an EMBL/GenBank/DDBJ whole genome shotgun (WGS) entry which is preliminary data.</text>
</comment>
<name>A0AAD4ESI6_9PEZI</name>
<sequence length="420" mass="47856">MTTQDTPRHKKATATPVRQFATEQYNLKDVDEVPADAPATNLKRCRANGGESEVIKASGAEPTRARRAAAVVASRSITDQYSLTPLSKLYGPSLLTKRRKLAEERPSGDSFSKHAQPNLEEHTPPAPSFKTEEKDEDDDDGSWANPIVDHHPLDNDDNTLDPDHESDLSDDDDGLWAKPAGDLTPLDNDDDPLGSDHEDDLPPQRAIADFVVNKNGYIVVGPQSKKERPFVRTAPVKRAQSIILASITNNMNILYHARRNICNITNSLNWLKRKHPILVLPLLGQFLRTHQEPRFQVRKALWTAIYTALLNVGIMNKIFHCTLPHKKQIKAWEQWTPEKQRTVLEHLRSGEFGPVIQDELRKWTPEALFTDKTKKWSSTIRFLSLDWNDVYQWLVKIARKYGLTRDEFDYYCSRDVVELV</sequence>
<accession>A0AAD4ESI6</accession>
<feature type="region of interest" description="Disordered" evidence="1">
    <location>
        <begin position="1"/>
        <end position="20"/>
    </location>
</feature>